<dbReference type="InterPro" id="IPR036038">
    <property type="entry name" value="Aminotransferase-like"/>
</dbReference>
<dbReference type="Gene3D" id="3.60.120.10">
    <property type="entry name" value="Anthranilate synthase"/>
    <property type="match status" value="1"/>
</dbReference>
<dbReference type="InterPro" id="IPR005802">
    <property type="entry name" value="ADC_synth_comp_1"/>
</dbReference>
<dbReference type="SUPFAM" id="SSF56752">
    <property type="entry name" value="D-aminoacid aminotransferase-like PLP-dependent enzymes"/>
    <property type="match status" value="1"/>
</dbReference>
<gene>
    <name evidence="3" type="primary">pabB</name>
    <name evidence="3" type="ORF">ACFSDB_00350</name>
</gene>
<comment type="caution">
    <text evidence="3">The sequence shown here is derived from an EMBL/GenBank/DDBJ whole genome shotgun (WGS) entry which is preliminary data.</text>
</comment>
<evidence type="ECO:0000256" key="1">
    <source>
        <dbReference type="SAM" id="Coils"/>
    </source>
</evidence>
<dbReference type="RefSeq" id="WP_204891622.1">
    <property type="nucleotide sequence ID" value="NZ_JBHUFW010000002.1"/>
</dbReference>
<keyword evidence="1" id="KW-0175">Coiled coil</keyword>
<dbReference type="NCBIfam" id="TIGR00553">
    <property type="entry name" value="pabB"/>
    <property type="match status" value="1"/>
</dbReference>
<dbReference type="GO" id="GO:0046820">
    <property type="term" value="F:4-amino-4-deoxychorismate synthase activity"/>
    <property type="evidence" value="ECO:0007669"/>
    <property type="project" value="UniProtKB-EC"/>
</dbReference>
<dbReference type="InterPro" id="IPR043131">
    <property type="entry name" value="BCAT-like_N"/>
</dbReference>
<dbReference type="Proteomes" id="UP001597273">
    <property type="component" value="Unassembled WGS sequence"/>
</dbReference>
<dbReference type="Gene3D" id="3.30.470.10">
    <property type="match status" value="1"/>
</dbReference>
<dbReference type="InterPro" id="IPR005801">
    <property type="entry name" value="ADC_synthase"/>
</dbReference>
<keyword evidence="3" id="KW-0808">Transferase</keyword>
<name>A0ABW4QCQ8_9BACL</name>
<dbReference type="Gene3D" id="3.20.10.10">
    <property type="entry name" value="D-amino Acid Aminotransferase, subunit A, domain 2"/>
    <property type="match status" value="1"/>
</dbReference>
<dbReference type="Pfam" id="PF01063">
    <property type="entry name" value="Aminotran_4"/>
    <property type="match status" value="1"/>
</dbReference>
<dbReference type="EMBL" id="JBHUFW010000002">
    <property type="protein sequence ID" value="MFD1861351.1"/>
    <property type="molecule type" value="Genomic_DNA"/>
</dbReference>
<evidence type="ECO:0000313" key="3">
    <source>
        <dbReference type="EMBL" id="MFD1861351.1"/>
    </source>
</evidence>
<dbReference type="EC" id="2.6.1.85" evidence="3"/>
<dbReference type="Pfam" id="PF00425">
    <property type="entry name" value="Chorismate_bind"/>
    <property type="match status" value="1"/>
</dbReference>
<dbReference type="InterPro" id="IPR015890">
    <property type="entry name" value="Chorismate_C"/>
</dbReference>
<evidence type="ECO:0000259" key="2">
    <source>
        <dbReference type="Pfam" id="PF00425"/>
    </source>
</evidence>
<dbReference type="PANTHER" id="PTHR11236:SF50">
    <property type="entry name" value="AMINODEOXYCHORISMATE SYNTHASE COMPONENT 1"/>
    <property type="match status" value="1"/>
</dbReference>
<sequence length="587" mass="64814">MPNPYLMFEFKNKEDAAEPLAFTDPVQVLQTHDLSEVPTILESVEKAVGEGFYAAGYVAYEAAPAFHPEMVVHEGAELPLVWFGIFPKPEPPKTEGEEDEFEVADWRLAGSEELYRNGIARIKDAIEEGHTYQVNYTERLQADFTGSSRAFYRQLARNQQAGYGAYLDLGRYQILSASPEMFFRVDDGSITTKPMKGTAVRGRTAEEDREQAERLLSSEKERAENLMIVDLLRNDMSRLAAPCSVKVSKLFEVEAYPTVLQLTSTVEAELSPNLSVFDWFSALFPCGSITGAPKISTMQTIAKLESSPRGVYCGAIGFITPDKNAVFSVPIRTVVIDSENGTAQYGVGGGITWDSTPHGEFEELYAKAKVLTARRPEFSLLESLRLEDGKYPLLSYHLKRLSLSAAYFGFHADADKIEALLAKLAGQCPDGIHKVRLLMDRTGACTAEAQPALPVVGPVKAVLAEEPVDSADPFLFHKTTHRKVYEAAQRAAGDAFASLLWNENGELTEFTIGNLVVEKDGSFFTPPAKCGLLAGTFRQQLLDTGKITERVVLKDSLGDWDAIWFINGVRGWLKVDLQRLPAATKQV</sequence>
<dbReference type="PRINTS" id="PR00095">
    <property type="entry name" value="ANTSNTHASEI"/>
</dbReference>
<dbReference type="SUPFAM" id="SSF56322">
    <property type="entry name" value="ADC synthase"/>
    <property type="match status" value="1"/>
</dbReference>
<feature type="domain" description="Chorismate-utilising enzyme C-terminal" evidence="2">
    <location>
        <begin position="112"/>
        <end position="367"/>
    </location>
</feature>
<protein>
    <submittedName>
        <fullName evidence="3">Aminodeoxychorismate synthase component I</fullName>
        <ecNumber evidence="3">2.6.1.85</ecNumber>
    </submittedName>
</protein>
<proteinExistence type="predicted"/>
<dbReference type="InterPro" id="IPR043132">
    <property type="entry name" value="BCAT-like_C"/>
</dbReference>
<dbReference type="InterPro" id="IPR019999">
    <property type="entry name" value="Anth_synth_I-like"/>
</dbReference>
<feature type="coiled-coil region" evidence="1">
    <location>
        <begin position="202"/>
        <end position="229"/>
    </location>
</feature>
<reference evidence="4" key="1">
    <citation type="journal article" date="2019" name="Int. J. Syst. Evol. Microbiol.">
        <title>The Global Catalogue of Microorganisms (GCM) 10K type strain sequencing project: providing services to taxonomists for standard genome sequencing and annotation.</title>
        <authorList>
            <consortium name="The Broad Institute Genomics Platform"/>
            <consortium name="The Broad Institute Genome Sequencing Center for Infectious Disease"/>
            <person name="Wu L."/>
            <person name="Ma J."/>
        </authorList>
    </citation>
    <scope>NUCLEOTIDE SEQUENCE [LARGE SCALE GENOMIC DNA]</scope>
    <source>
        <strain evidence="4">CGMCC 1.15475</strain>
    </source>
</reference>
<dbReference type="PANTHER" id="PTHR11236">
    <property type="entry name" value="AMINOBENZOATE/ANTHRANILATE SYNTHASE"/>
    <property type="match status" value="1"/>
</dbReference>
<organism evidence="3 4">
    <name type="scientific">Planococcus chinensis</name>
    <dbReference type="NCBI Taxonomy" id="272917"/>
    <lineage>
        <taxon>Bacteria</taxon>
        <taxon>Bacillati</taxon>
        <taxon>Bacillota</taxon>
        <taxon>Bacilli</taxon>
        <taxon>Bacillales</taxon>
        <taxon>Caryophanaceae</taxon>
        <taxon>Planococcus</taxon>
    </lineage>
</organism>
<accession>A0ABW4QCQ8</accession>
<dbReference type="InterPro" id="IPR001544">
    <property type="entry name" value="Aminotrans_IV"/>
</dbReference>
<evidence type="ECO:0000313" key="4">
    <source>
        <dbReference type="Proteomes" id="UP001597273"/>
    </source>
</evidence>
<keyword evidence="3" id="KW-0032">Aminotransferase</keyword>
<keyword evidence="4" id="KW-1185">Reference proteome</keyword>